<protein>
    <submittedName>
        <fullName evidence="1">Uncharacterized protein</fullName>
    </submittedName>
</protein>
<evidence type="ECO:0000313" key="1">
    <source>
        <dbReference type="EMBL" id="JAH53526.1"/>
    </source>
</evidence>
<name>A0A0E9TIV7_ANGAN</name>
<organism evidence="1">
    <name type="scientific">Anguilla anguilla</name>
    <name type="common">European freshwater eel</name>
    <name type="synonym">Muraena anguilla</name>
    <dbReference type="NCBI Taxonomy" id="7936"/>
    <lineage>
        <taxon>Eukaryota</taxon>
        <taxon>Metazoa</taxon>
        <taxon>Chordata</taxon>
        <taxon>Craniata</taxon>
        <taxon>Vertebrata</taxon>
        <taxon>Euteleostomi</taxon>
        <taxon>Actinopterygii</taxon>
        <taxon>Neopterygii</taxon>
        <taxon>Teleostei</taxon>
        <taxon>Anguilliformes</taxon>
        <taxon>Anguillidae</taxon>
        <taxon>Anguilla</taxon>
    </lineage>
</organism>
<dbReference type="AlphaFoldDB" id="A0A0E9TIV7"/>
<sequence>MEHALLTLLRRRAESYFPIRSWSRGPHSSLSEWHVI</sequence>
<reference evidence="1" key="1">
    <citation type="submission" date="2014-11" db="EMBL/GenBank/DDBJ databases">
        <authorList>
            <person name="Amaro Gonzalez C."/>
        </authorList>
    </citation>
    <scope>NUCLEOTIDE SEQUENCE</scope>
</reference>
<reference evidence="1" key="2">
    <citation type="journal article" date="2015" name="Fish Shellfish Immunol.">
        <title>Early steps in the European eel (Anguilla anguilla)-Vibrio vulnificus interaction in the gills: Role of the RtxA13 toxin.</title>
        <authorList>
            <person name="Callol A."/>
            <person name="Pajuelo D."/>
            <person name="Ebbesson L."/>
            <person name="Teles M."/>
            <person name="MacKenzie S."/>
            <person name="Amaro C."/>
        </authorList>
    </citation>
    <scope>NUCLEOTIDE SEQUENCE</scope>
</reference>
<dbReference type="EMBL" id="GBXM01055051">
    <property type="protein sequence ID" value="JAH53526.1"/>
    <property type="molecule type" value="Transcribed_RNA"/>
</dbReference>
<proteinExistence type="predicted"/>
<accession>A0A0E9TIV7</accession>